<dbReference type="PATRIC" id="fig|1423792.3.peg.2876"/>
<reference evidence="2 3" key="1">
    <citation type="journal article" date="2015" name="Genome Announc.">
        <title>Expanding the biotechnology potential of lactobacilli through comparative genomics of 213 strains and associated genera.</title>
        <authorList>
            <person name="Sun Z."/>
            <person name="Harris H.M."/>
            <person name="McCann A."/>
            <person name="Guo C."/>
            <person name="Argimon S."/>
            <person name="Zhang W."/>
            <person name="Yang X."/>
            <person name="Jeffery I.B."/>
            <person name="Cooney J.C."/>
            <person name="Kagawa T.F."/>
            <person name="Liu W."/>
            <person name="Song Y."/>
            <person name="Salvetti E."/>
            <person name="Wrobel A."/>
            <person name="Rasinkangas P."/>
            <person name="Parkhill J."/>
            <person name="Rea M.C."/>
            <person name="O'Sullivan O."/>
            <person name="Ritari J."/>
            <person name="Douillard F.P."/>
            <person name="Paul Ross R."/>
            <person name="Yang R."/>
            <person name="Briner A.E."/>
            <person name="Felis G.E."/>
            <person name="de Vos W.M."/>
            <person name="Barrangou R."/>
            <person name="Klaenhammer T.R."/>
            <person name="Caufield P.W."/>
            <person name="Cui Y."/>
            <person name="Zhang H."/>
            <person name="O'Toole P.W."/>
        </authorList>
    </citation>
    <scope>NUCLEOTIDE SEQUENCE [LARGE SCALE GENOMIC DNA]</scope>
    <source>
        <strain evidence="2 3">DSM 12744</strain>
    </source>
</reference>
<feature type="region of interest" description="Disordered" evidence="1">
    <location>
        <begin position="133"/>
        <end position="159"/>
    </location>
</feature>
<comment type="caution">
    <text evidence="2">The sequence shown here is derived from an EMBL/GenBank/DDBJ whole genome shotgun (WGS) entry which is preliminary data.</text>
</comment>
<organism evidence="2 3">
    <name type="scientific">Schleiferilactobacillus perolens DSM 12744</name>
    <dbReference type="NCBI Taxonomy" id="1423792"/>
    <lineage>
        <taxon>Bacteria</taxon>
        <taxon>Bacillati</taxon>
        <taxon>Bacillota</taxon>
        <taxon>Bacilli</taxon>
        <taxon>Lactobacillales</taxon>
        <taxon>Lactobacillaceae</taxon>
        <taxon>Schleiferilactobacillus</taxon>
    </lineage>
</organism>
<keyword evidence="3" id="KW-1185">Reference proteome</keyword>
<dbReference type="AlphaFoldDB" id="A0A0R1MY94"/>
<evidence type="ECO:0000313" key="3">
    <source>
        <dbReference type="Proteomes" id="UP000051330"/>
    </source>
</evidence>
<name>A0A0R1MY94_9LACO</name>
<sequence>MTDSTKPTLTSQLSKAMALIHGVEKDGKNNFQHYDFQSETAIKHAVKGAIEPMGIVIKPEKIELLNSYDRTTKRGDTNRFVEILVTFDIAYGDEHQKGQMMAGGQDTGEKAIVKAETSAQKYFYKQLFNITDKDEDPDTTDSAPDGGFVSKNKQPAKSKESIEEAINKQVSAFARFTQSDPHALYDQIISSLKLPNKPASRLNHDEAKKIYYYIAEQTKALKAAATNDNGTH</sequence>
<dbReference type="RefSeq" id="WP_057820473.1">
    <property type="nucleotide sequence ID" value="NZ_AZEC01000006.1"/>
</dbReference>
<dbReference type="EMBL" id="AZEC01000006">
    <property type="protein sequence ID" value="KRL12828.1"/>
    <property type="molecule type" value="Genomic_DNA"/>
</dbReference>
<dbReference type="InterPro" id="IPR007499">
    <property type="entry name" value="ERF_bacteria_virus"/>
</dbReference>
<protein>
    <recommendedName>
        <fullName evidence="4">Erf family protein</fullName>
    </recommendedName>
</protein>
<proteinExistence type="predicted"/>
<evidence type="ECO:0008006" key="4">
    <source>
        <dbReference type="Google" id="ProtNLM"/>
    </source>
</evidence>
<gene>
    <name evidence="2" type="ORF">FD09_GL002815</name>
</gene>
<dbReference type="Proteomes" id="UP000051330">
    <property type="component" value="Unassembled WGS sequence"/>
</dbReference>
<dbReference type="STRING" id="1423792.FD09_GL002815"/>
<evidence type="ECO:0000256" key="1">
    <source>
        <dbReference type="SAM" id="MobiDB-lite"/>
    </source>
</evidence>
<evidence type="ECO:0000313" key="2">
    <source>
        <dbReference type="EMBL" id="KRL12828.1"/>
    </source>
</evidence>
<dbReference type="Pfam" id="PF04404">
    <property type="entry name" value="ERF"/>
    <property type="match status" value="1"/>
</dbReference>
<accession>A0A0R1MY94</accession>